<organism evidence="1">
    <name type="scientific">Rhizopus microsporus var. microsporus</name>
    <dbReference type="NCBI Taxonomy" id="86635"/>
    <lineage>
        <taxon>Eukaryota</taxon>
        <taxon>Fungi</taxon>
        <taxon>Fungi incertae sedis</taxon>
        <taxon>Mucoromycota</taxon>
        <taxon>Mucoromycotina</taxon>
        <taxon>Mucoromycetes</taxon>
        <taxon>Mucorales</taxon>
        <taxon>Mucorineae</taxon>
        <taxon>Rhizopodaceae</taxon>
        <taxon>Rhizopus</taxon>
    </lineage>
</organism>
<dbReference type="AlphaFoldDB" id="A0A1X0R109"/>
<dbReference type="VEuPathDB" id="FungiDB:BCV72DRAFT_134227"/>
<reference evidence="1" key="1">
    <citation type="journal article" date="2016" name="Proc. Natl. Acad. Sci. U.S.A.">
        <title>Lipid metabolic changes in an early divergent fungus govern the establishment of a mutualistic symbiosis with endobacteria.</title>
        <authorList>
            <person name="Lastovetsky O.A."/>
            <person name="Gaspar M.L."/>
            <person name="Mondo S.J."/>
            <person name="LaButti K.M."/>
            <person name="Sandor L."/>
            <person name="Grigoriev I.V."/>
            <person name="Henry S.A."/>
            <person name="Pawlowska T.E."/>
        </authorList>
    </citation>
    <scope>NUCLEOTIDE SEQUENCE [LARGE SCALE GENOMIC DNA]</scope>
    <source>
        <strain evidence="1">ATCC 52814</strain>
    </source>
</reference>
<gene>
    <name evidence="1" type="ORF">BCV72DRAFT_134227</name>
</gene>
<dbReference type="EMBL" id="KV921938">
    <property type="protein sequence ID" value="ORE05723.1"/>
    <property type="molecule type" value="Genomic_DNA"/>
</dbReference>
<proteinExistence type="predicted"/>
<evidence type="ECO:0000313" key="1">
    <source>
        <dbReference type="EMBL" id="ORE05723.1"/>
    </source>
</evidence>
<name>A0A1X0R109_RHIZD</name>
<sequence length="67" mass="7878">MNFTEYRIFQQDASLNQWQILLAIPSLPFEISDERIEDKFFNCLFKSLFAMTDNADVSLSYNLSIFS</sequence>
<dbReference type="Proteomes" id="UP000242414">
    <property type="component" value="Unassembled WGS sequence"/>
</dbReference>
<accession>A0A1X0R109</accession>
<protein>
    <submittedName>
        <fullName evidence="1">Uncharacterized protein</fullName>
    </submittedName>
</protein>